<gene>
    <name evidence="2" type="ORF">SAMN04487907_102337</name>
</gene>
<dbReference type="AlphaFoldDB" id="A0A1I1GMP6"/>
<dbReference type="EMBL" id="FOKV01000002">
    <property type="protein sequence ID" value="SFC12715.1"/>
    <property type="molecule type" value="Genomic_DNA"/>
</dbReference>
<evidence type="ECO:0000259" key="1">
    <source>
        <dbReference type="Pfam" id="PF06439"/>
    </source>
</evidence>
<evidence type="ECO:0000313" key="2">
    <source>
        <dbReference type="EMBL" id="SFC12715.1"/>
    </source>
</evidence>
<dbReference type="STRING" id="1334022.SAMN04487907_102337"/>
<dbReference type="Proteomes" id="UP000199438">
    <property type="component" value="Unassembled WGS sequence"/>
</dbReference>
<dbReference type="Pfam" id="PF06439">
    <property type="entry name" value="3keto-disac_hyd"/>
    <property type="match status" value="1"/>
</dbReference>
<reference evidence="3" key="1">
    <citation type="submission" date="2016-10" db="EMBL/GenBank/DDBJ databases">
        <authorList>
            <person name="Varghese N."/>
            <person name="Submissions S."/>
        </authorList>
    </citation>
    <scope>NUCLEOTIDE SEQUENCE [LARGE SCALE GENOMIC DNA]</scope>
    <source>
        <strain evidence="3">DSM 24499</strain>
    </source>
</reference>
<name>A0A1I1GMP6_9FLAO</name>
<dbReference type="Gene3D" id="2.60.120.560">
    <property type="entry name" value="Exo-inulinase, domain 1"/>
    <property type="match status" value="1"/>
</dbReference>
<proteinExistence type="predicted"/>
<feature type="domain" description="3-keto-alpha-glucoside-1,2-lyase/3-keto-2-hydroxy-glucal hydratase" evidence="1">
    <location>
        <begin position="46"/>
        <end position="248"/>
    </location>
</feature>
<evidence type="ECO:0000313" key="3">
    <source>
        <dbReference type="Proteomes" id="UP000199438"/>
    </source>
</evidence>
<accession>A0A1I1GMP6</accession>
<dbReference type="OrthoDB" id="9806233at2"/>
<dbReference type="InterPro" id="IPR010496">
    <property type="entry name" value="AL/BT2_dom"/>
</dbReference>
<sequence>MKKLGLVLMAAAVTTISCKNQESETSENKADNEEVVVTGKPTANSDWKDLTKGDINENWKGYNRDSITQWTLSDGNLHFVPKDGRNQSENLITKETYTDFELSMEWKISEGGNSGFMWAVEEDPNLGEPYLTGPEIQVLDNEKHPDGKNGPNRHSGALYDMVEPSENTTKPVGEWNNVVLKIDHEANEGSVTQNGVTIVEFPVEGDGWEKLVKNSKFADWERFGKSKSGHIALQDHGHEVWFRNITIKRLNE</sequence>
<organism evidence="2 3">
    <name type="scientific">Zunongwangia mangrovi</name>
    <dbReference type="NCBI Taxonomy" id="1334022"/>
    <lineage>
        <taxon>Bacteria</taxon>
        <taxon>Pseudomonadati</taxon>
        <taxon>Bacteroidota</taxon>
        <taxon>Flavobacteriia</taxon>
        <taxon>Flavobacteriales</taxon>
        <taxon>Flavobacteriaceae</taxon>
        <taxon>Zunongwangia</taxon>
    </lineage>
</organism>
<dbReference type="RefSeq" id="WP_092541345.1">
    <property type="nucleotide sequence ID" value="NZ_FOKV01000002.1"/>
</dbReference>
<keyword evidence="3" id="KW-1185">Reference proteome</keyword>
<protein>
    <recommendedName>
        <fullName evidence="1">3-keto-alpha-glucoside-1,2-lyase/3-keto-2-hydroxy-glucal hydratase domain-containing protein</fullName>
    </recommendedName>
</protein>
<dbReference type="GO" id="GO:0016787">
    <property type="term" value="F:hydrolase activity"/>
    <property type="evidence" value="ECO:0007669"/>
    <property type="project" value="InterPro"/>
</dbReference>
<dbReference type="PROSITE" id="PS51257">
    <property type="entry name" value="PROKAR_LIPOPROTEIN"/>
    <property type="match status" value="1"/>
</dbReference>